<dbReference type="GO" id="GO:0031012">
    <property type="term" value="C:extracellular matrix"/>
    <property type="evidence" value="ECO:0007669"/>
    <property type="project" value="TreeGrafter"/>
</dbReference>
<evidence type="ECO:0000256" key="3">
    <source>
        <dbReference type="PROSITE-ProRule" id="PRU00039"/>
    </source>
</evidence>
<dbReference type="PROSITE" id="PS50184">
    <property type="entry name" value="VWFC_2"/>
    <property type="match status" value="2"/>
</dbReference>
<dbReference type="InterPro" id="IPR000884">
    <property type="entry name" value="TSP1_rpt"/>
</dbReference>
<dbReference type="InterPro" id="IPR001007">
    <property type="entry name" value="VWF_dom"/>
</dbReference>
<feature type="compositionally biased region" description="Basic and acidic residues" evidence="4">
    <location>
        <begin position="524"/>
        <end position="536"/>
    </location>
</feature>
<keyword evidence="1" id="KW-0732">Signal</keyword>
<dbReference type="Proteomes" id="UP001295444">
    <property type="component" value="Chromosome 09"/>
</dbReference>
<dbReference type="SUPFAM" id="SSF57603">
    <property type="entry name" value="FnI-like domain"/>
    <property type="match status" value="2"/>
</dbReference>
<dbReference type="InterPro" id="IPR050941">
    <property type="entry name" value="CCN"/>
</dbReference>
<dbReference type="PROSITE" id="PS01225">
    <property type="entry name" value="CTCK_2"/>
    <property type="match status" value="1"/>
</dbReference>
<dbReference type="GO" id="GO:0008201">
    <property type="term" value="F:heparin binding"/>
    <property type="evidence" value="ECO:0007669"/>
    <property type="project" value="TreeGrafter"/>
</dbReference>
<dbReference type="PANTHER" id="PTHR11348:SF36">
    <property type="entry name" value="CCN FAMILY MEMBER 2"/>
    <property type="match status" value="1"/>
</dbReference>
<keyword evidence="8" id="KW-1185">Reference proteome</keyword>
<proteinExistence type="predicted"/>
<feature type="domain" description="VWFC" evidence="6">
    <location>
        <begin position="156"/>
        <end position="222"/>
    </location>
</feature>
<dbReference type="SMART" id="SM00214">
    <property type="entry name" value="VWC"/>
    <property type="match status" value="2"/>
</dbReference>
<dbReference type="EMBL" id="OW240920">
    <property type="protein sequence ID" value="CAH2314341.1"/>
    <property type="molecule type" value="Genomic_DNA"/>
</dbReference>
<evidence type="ECO:0000313" key="7">
    <source>
        <dbReference type="EMBL" id="CAH2314341.1"/>
    </source>
</evidence>
<dbReference type="InterPro" id="IPR043973">
    <property type="entry name" value="TSP1_CCN"/>
</dbReference>
<evidence type="ECO:0000313" key="8">
    <source>
        <dbReference type="Proteomes" id="UP001295444"/>
    </source>
</evidence>
<sequence>MVRVVRPILYPWTYLFMLIEQPIRCHFQSVYIEVDVQDQLEDIGGGLTEDMSSFRAMCFIFLFVPYAVGKDKVTPHPIEEKQGCPKVCKCPVKLTCPLGRPKAFDKCECGCRVCVQTLDSACDGFRPCDATQNLTCVYSTGPENKQGVCKVIRKHRSCFNNGTEVLHGQTFQDGCTGHCKCDDGMISCVSLCPPVRSAPIPGCLDMRYESVPGECCKQWKCVKYESTDPNLSQGDLLHPTSKEDSNLTANSQGVKDGVIGKQRSCLIDGTEYLHGEKFQFGCVGRCECRDGAIGCSSLCPPSQPAPIPGCKKMQLESVPGQCCKEWKCKKYDSDGQSQGLPLSPTSNKNDSHGVKGPGVKRRTREISDIEDDDSLNSEFTCTKEATEWTTCSRPCGFGRSVRLNYDQETCRPQAERRLCMIRPCMGEYTAANYTILKSSKVCNRLVRWSEPLHLYHRGCQSVRSVQPRFCGQCTDGRICAPSASETLSLVFHCPHNNRRVTRQIMWLVNCSCGKKGGKKRGERKKGEENNIEKEMGGNKGTEIEELATNDIEVGG</sequence>
<protein>
    <submittedName>
        <fullName evidence="7">CYR61-like</fullName>
    </submittedName>
</protein>
<dbReference type="InterPro" id="IPR006207">
    <property type="entry name" value="Cys_knot_C"/>
</dbReference>
<dbReference type="PROSITE" id="PS01208">
    <property type="entry name" value="VWFC_1"/>
    <property type="match status" value="2"/>
</dbReference>
<dbReference type="GO" id="GO:0045597">
    <property type="term" value="P:positive regulation of cell differentiation"/>
    <property type="evidence" value="ECO:0007669"/>
    <property type="project" value="TreeGrafter"/>
</dbReference>
<evidence type="ECO:0000256" key="4">
    <source>
        <dbReference type="SAM" id="MobiDB-lite"/>
    </source>
</evidence>
<dbReference type="GO" id="GO:0007155">
    <property type="term" value="P:cell adhesion"/>
    <property type="evidence" value="ECO:0007669"/>
    <property type="project" value="TreeGrafter"/>
</dbReference>
<dbReference type="SMART" id="SM00041">
    <property type="entry name" value="CT"/>
    <property type="match status" value="1"/>
</dbReference>
<evidence type="ECO:0000256" key="1">
    <source>
        <dbReference type="ARBA" id="ARBA00022729"/>
    </source>
</evidence>
<evidence type="ECO:0000256" key="2">
    <source>
        <dbReference type="ARBA" id="ARBA00023157"/>
    </source>
</evidence>
<feature type="domain" description="CTCK" evidence="5">
    <location>
        <begin position="442"/>
        <end position="517"/>
    </location>
</feature>
<gene>
    <name evidence="7" type="ORF">PECUL_23A041875</name>
</gene>
<evidence type="ECO:0000259" key="6">
    <source>
        <dbReference type="PROSITE" id="PS50184"/>
    </source>
</evidence>
<dbReference type="PROSITE" id="PS50092">
    <property type="entry name" value="TSP1"/>
    <property type="match status" value="1"/>
</dbReference>
<name>A0AAD1T3C1_PELCU</name>
<dbReference type="GO" id="GO:0005178">
    <property type="term" value="F:integrin binding"/>
    <property type="evidence" value="ECO:0007669"/>
    <property type="project" value="TreeGrafter"/>
</dbReference>
<feature type="compositionally biased region" description="Polar residues" evidence="4">
    <location>
        <begin position="337"/>
        <end position="348"/>
    </location>
</feature>
<feature type="region of interest" description="Disordered" evidence="4">
    <location>
        <begin position="514"/>
        <end position="555"/>
    </location>
</feature>
<dbReference type="GO" id="GO:0005615">
    <property type="term" value="C:extracellular space"/>
    <property type="evidence" value="ECO:0007669"/>
    <property type="project" value="TreeGrafter"/>
</dbReference>
<keyword evidence="2" id="KW-1015">Disulfide bond</keyword>
<dbReference type="GO" id="GO:0007165">
    <property type="term" value="P:signal transduction"/>
    <property type="evidence" value="ECO:0007669"/>
    <property type="project" value="InterPro"/>
</dbReference>
<accession>A0AAD1T3C1</accession>
<feature type="region of interest" description="Disordered" evidence="4">
    <location>
        <begin position="337"/>
        <end position="369"/>
    </location>
</feature>
<dbReference type="Pfam" id="PF19035">
    <property type="entry name" value="TSP1_CCN"/>
    <property type="match status" value="1"/>
</dbReference>
<feature type="region of interest" description="Disordered" evidence="4">
    <location>
        <begin position="232"/>
        <end position="253"/>
    </location>
</feature>
<organism evidence="7 8">
    <name type="scientific">Pelobates cultripes</name>
    <name type="common">Western spadefoot toad</name>
    <dbReference type="NCBI Taxonomy" id="61616"/>
    <lineage>
        <taxon>Eukaryota</taxon>
        <taxon>Metazoa</taxon>
        <taxon>Chordata</taxon>
        <taxon>Craniata</taxon>
        <taxon>Vertebrata</taxon>
        <taxon>Euteleostomi</taxon>
        <taxon>Amphibia</taxon>
        <taxon>Batrachia</taxon>
        <taxon>Anura</taxon>
        <taxon>Pelobatoidea</taxon>
        <taxon>Pelobatidae</taxon>
        <taxon>Pelobates</taxon>
    </lineage>
</organism>
<dbReference type="PANTHER" id="PTHR11348">
    <property type="entry name" value="CONNECTIVE TISSUE GROWTH FACTOR-RELATED"/>
    <property type="match status" value="1"/>
</dbReference>
<evidence type="ECO:0000259" key="5">
    <source>
        <dbReference type="PROSITE" id="PS01225"/>
    </source>
</evidence>
<feature type="domain" description="VWFC" evidence="6">
    <location>
        <begin position="263"/>
        <end position="329"/>
    </location>
</feature>
<reference evidence="7" key="1">
    <citation type="submission" date="2022-03" db="EMBL/GenBank/DDBJ databases">
        <authorList>
            <person name="Alioto T."/>
            <person name="Alioto T."/>
            <person name="Gomez Garrido J."/>
        </authorList>
    </citation>
    <scope>NUCLEOTIDE SEQUENCE</scope>
</reference>
<dbReference type="AlphaFoldDB" id="A0AAD1T3C1"/>
<comment type="caution">
    <text evidence="3">Lacks conserved residue(s) required for the propagation of feature annotation.</text>
</comment>